<dbReference type="InterPro" id="IPR004018">
    <property type="entry name" value="RPEL_repeat"/>
</dbReference>
<gene>
    <name evidence="4" type="ORF">AKO1_003012</name>
</gene>
<evidence type="ECO:0000313" key="5">
    <source>
        <dbReference type="Proteomes" id="UP001431209"/>
    </source>
</evidence>
<proteinExistence type="predicted"/>
<dbReference type="SMART" id="SM00707">
    <property type="entry name" value="RPEL"/>
    <property type="match status" value="3"/>
</dbReference>
<protein>
    <submittedName>
        <fullName evidence="4">MKL1</fullName>
    </submittedName>
</protein>
<feature type="repeat" description="RPEL" evidence="2">
    <location>
        <begin position="10"/>
        <end position="35"/>
    </location>
</feature>
<reference evidence="4 5" key="1">
    <citation type="submission" date="2024-03" db="EMBL/GenBank/DDBJ databases">
        <title>The Acrasis kona genome and developmental transcriptomes reveal deep origins of eukaryotic multicellular pathways.</title>
        <authorList>
            <person name="Sheikh S."/>
            <person name="Fu C.-J."/>
            <person name="Brown M.W."/>
            <person name="Baldauf S.L."/>
        </authorList>
    </citation>
    <scope>NUCLEOTIDE SEQUENCE [LARGE SCALE GENOMIC DNA]</scope>
    <source>
        <strain evidence="4 5">ATCC MYA-3509</strain>
    </source>
</reference>
<keyword evidence="5" id="KW-1185">Reference proteome</keyword>
<evidence type="ECO:0000256" key="1">
    <source>
        <dbReference type="ARBA" id="ARBA00022737"/>
    </source>
</evidence>
<feature type="repeat" description="RPEL" evidence="2">
    <location>
        <begin position="54"/>
        <end position="79"/>
    </location>
</feature>
<name>A0AAW2ZLZ3_9EUKA</name>
<accession>A0AAW2ZLZ3</accession>
<dbReference type="PROSITE" id="PS51073">
    <property type="entry name" value="RPEL"/>
    <property type="match status" value="2"/>
</dbReference>
<feature type="compositionally biased region" description="Basic and acidic residues" evidence="3">
    <location>
        <begin position="62"/>
        <end position="71"/>
    </location>
</feature>
<comment type="caution">
    <text evidence="4">The sequence shown here is derived from an EMBL/GenBank/DDBJ whole genome shotgun (WGS) entry which is preliminary data.</text>
</comment>
<feature type="region of interest" description="Disordered" evidence="3">
    <location>
        <begin position="52"/>
        <end position="71"/>
    </location>
</feature>
<evidence type="ECO:0000256" key="3">
    <source>
        <dbReference type="SAM" id="MobiDB-lite"/>
    </source>
</evidence>
<keyword evidence="1" id="KW-0677">Repeat</keyword>
<evidence type="ECO:0000256" key="2">
    <source>
        <dbReference type="PROSITE-ProRule" id="PRU00401"/>
    </source>
</evidence>
<evidence type="ECO:0000313" key="4">
    <source>
        <dbReference type="EMBL" id="KAL0490525.1"/>
    </source>
</evidence>
<dbReference type="AlphaFoldDB" id="A0AAW2ZLZ3"/>
<dbReference type="EMBL" id="JAOPGA020001692">
    <property type="protein sequence ID" value="KAL0490525.1"/>
    <property type="molecule type" value="Genomic_DNA"/>
</dbReference>
<organism evidence="4 5">
    <name type="scientific">Acrasis kona</name>
    <dbReference type="NCBI Taxonomy" id="1008807"/>
    <lineage>
        <taxon>Eukaryota</taxon>
        <taxon>Discoba</taxon>
        <taxon>Heterolobosea</taxon>
        <taxon>Tetramitia</taxon>
        <taxon>Eutetramitia</taxon>
        <taxon>Acrasidae</taxon>
        <taxon>Acrasis</taxon>
    </lineage>
</organism>
<sequence length="162" mass="18953">MLCISERDYQHLEDYLSQRPDRSLLVDRNILREYNVSPVLISATERVVREKRNSSLQHKMSNRPDKDQLISKGIYKNESEGPKRGEVGSHIEAHLQNRPVHNDLVSKHIVPTQTFFTSPHIASIHKKLEVDNQKVFLEKQLLKRPKTREEMEQKKYSTSPDV</sequence>
<dbReference type="Proteomes" id="UP001431209">
    <property type="component" value="Unassembled WGS sequence"/>
</dbReference>
<dbReference type="Pfam" id="PF02755">
    <property type="entry name" value="RPEL"/>
    <property type="match status" value="1"/>
</dbReference>
<dbReference type="Gene3D" id="6.10.140.2040">
    <property type="match status" value="2"/>
</dbReference>